<dbReference type="EMBL" id="JAJFAZ020000005">
    <property type="protein sequence ID" value="KAI5329966.1"/>
    <property type="molecule type" value="Genomic_DNA"/>
</dbReference>
<protein>
    <submittedName>
        <fullName evidence="3">PREDICTED: mitochondrial outer</fullName>
    </submittedName>
</protein>
<dbReference type="Gene3D" id="2.40.160.10">
    <property type="entry name" value="Porin"/>
    <property type="match status" value="1"/>
</dbReference>
<dbReference type="InterPro" id="IPR001925">
    <property type="entry name" value="Porin_Euk"/>
</dbReference>
<evidence type="ECO:0000313" key="4">
    <source>
        <dbReference type="Proteomes" id="UP000327085"/>
    </source>
</evidence>
<dbReference type="GO" id="GO:0008308">
    <property type="term" value="F:voltage-gated monoatomic anion channel activity"/>
    <property type="evidence" value="ECO:0007669"/>
    <property type="project" value="InterPro"/>
</dbReference>
<gene>
    <name evidence="3" type="ORF">ALMOND_2B030942</name>
    <name evidence="2" type="ORF">L3X38_029363</name>
</gene>
<dbReference type="Proteomes" id="UP001054821">
    <property type="component" value="Chromosome 5"/>
</dbReference>
<dbReference type="OMA" id="CPGLYFD"/>
<sequence length="245" mass="26120">MSNTPGASFNIGKEARDLLYKDFAYQPPVRFDYRSLNWSSDVSCKVKLIAPGLSTLFSFTIPDYGRVELQYENPFVGIAGGIGLIRNSSNTYDPVANLSGVVGIGGSSLFTIGADLAADIATGAFDKFNAGLSFNGAFATASLSLDKLDTLKASWYHMVNPLTNTALGAELKHSFSTNDTALAVGARHAFFPSTLAKARVSTHGSVGVVIQQGFWQKIFMSISGEVDFVGMNKSPKIGLSLAVRL</sequence>
<keyword evidence="5" id="KW-1185">Reference proteome</keyword>
<dbReference type="Pfam" id="PF01459">
    <property type="entry name" value="Porin_3"/>
    <property type="match status" value="1"/>
</dbReference>
<dbReference type="Proteomes" id="UP000327085">
    <property type="component" value="Chromosome 5"/>
</dbReference>
<reference evidence="2 5" key="3">
    <citation type="journal article" date="2022" name="G3 (Bethesda)">
        <title>Whole-genome sequence and methylome profiling of the almond [Prunus dulcis (Mill.) D.A. Webb] cultivar 'Nonpareil'.</title>
        <authorList>
            <person name="D'Amico-Willman K.M."/>
            <person name="Ouma W.Z."/>
            <person name="Meulia T."/>
            <person name="Sideli G.M."/>
            <person name="Gradziel T.M."/>
            <person name="Fresnedo-Ramirez J."/>
        </authorList>
    </citation>
    <scope>NUCLEOTIDE SEQUENCE [LARGE SCALE GENOMIC DNA]</scope>
    <source>
        <strain evidence="2">Clone GOH B32 T37-40</strain>
    </source>
</reference>
<evidence type="ECO:0000256" key="1">
    <source>
        <dbReference type="ARBA" id="ARBA00009624"/>
    </source>
</evidence>
<proteinExistence type="inferred from homology"/>
<dbReference type="GO" id="GO:0005741">
    <property type="term" value="C:mitochondrial outer membrane"/>
    <property type="evidence" value="ECO:0007669"/>
    <property type="project" value="InterPro"/>
</dbReference>
<comment type="similarity">
    <text evidence="1">Belongs to the eukaryotic mitochondrial porin (TC 1.B.8.1) family.</text>
</comment>
<accession>A0A5E4ER17</accession>
<dbReference type="CDD" id="cd07306">
    <property type="entry name" value="Porin3_VDAC"/>
    <property type="match status" value="1"/>
</dbReference>
<dbReference type="PANTHER" id="PTHR11743">
    <property type="entry name" value="VOLTAGE-DEPENDENT ANION-SELECTIVE CHANNEL"/>
    <property type="match status" value="1"/>
</dbReference>
<organism evidence="3 4">
    <name type="scientific">Prunus dulcis</name>
    <name type="common">Almond</name>
    <name type="synonym">Amygdalus dulcis</name>
    <dbReference type="NCBI Taxonomy" id="3755"/>
    <lineage>
        <taxon>Eukaryota</taxon>
        <taxon>Viridiplantae</taxon>
        <taxon>Streptophyta</taxon>
        <taxon>Embryophyta</taxon>
        <taxon>Tracheophyta</taxon>
        <taxon>Spermatophyta</taxon>
        <taxon>Magnoliopsida</taxon>
        <taxon>eudicotyledons</taxon>
        <taxon>Gunneridae</taxon>
        <taxon>Pentapetalae</taxon>
        <taxon>rosids</taxon>
        <taxon>fabids</taxon>
        <taxon>Rosales</taxon>
        <taxon>Rosaceae</taxon>
        <taxon>Amygdaloideae</taxon>
        <taxon>Amygdaleae</taxon>
        <taxon>Prunus</taxon>
    </lineage>
</organism>
<evidence type="ECO:0000313" key="3">
    <source>
        <dbReference type="EMBL" id="VVA17051.1"/>
    </source>
</evidence>
<dbReference type="Gramene" id="VVA17051">
    <property type="protein sequence ID" value="VVA17051"/>
    <property type="gene ID" value="Prudul26B030942"/>
</dbReference>
<dbReference type="AlphaFoldDB" id="A0A5E4ER17"/>
<reference evidence="4" key="2">
    <citation type="journal article" date="2020" name="Plant J.">
        <title>Transposons played a major role in the diversification between the closely related almond and peach genomes: results from the almond genome sequence.</title>
        <authorList>
            <person name="Alioto T."/>
            <person name="Alexiou K.G."/>
            <person name="Bardil A."/>
            <person name="Barteri F."/>
            <person name="Castanera R."/>
            <person name="Cruz F."/>
            <person name="Dhingra A."/>
            <person name="Duval H."/>
            <person name="Fernandez I Marti A."/>
            <person name="Frias L."/>
            <person name="Galan B."/>
            <person name="Garcia J.L."/>
            <person name="Howad W."/>
            <person name="Gomez-Garrido J."/>
            <person name="Gut M."/>
            <person name="Julca I."/>
            <person name="Morata J."/>
            <person name="Puigdomenech P."/>
            <person name="Ribeca P."/>
            <person name="Rubio Cabetas M.J."/>
            <person name="Vlasova A."/>
            <person name="Wirthensohn M."/>
            <person name="Garcia-Mas J."/>
            <person name="Gabaldon T."/>
            <person name="Casacuberta J.M."/>
            <person name="Arus P."/>
        </authorList>
    </citation>
    <scope>NUCLEOTIDE SEQUENCE [LARGE SCALE GENOMIC DNA]</scope>
    <source>
        <strain evidence="4">cv. Texas</strain>
    </source>
</reference>
<dbReference type="EMBL" id="CABIKO010000022">
    <property type="protein sequence ID" value="VVA17051.1"/>
    <property type="molecule type" value="Genomic_DNA"/>
</dbReference>
<evidence type="ECO:0000313" key="2">
    <source>
        <dbReference type="EMBL" id="KAI5329966.1"/>
    </source>
</evidence>
<reference evidence="3" key="1">
    <citation type="submission" date="2019-07" db="EMBL/GenBank/DDBJ databases">
        <authorList>
            <person name="Alioto T."/>
            <person name="Alioto T."/>
            <person name="Gomez Garrido J."/>
        </authorList>
    </citation>
    <scope>NUCLEOTIDE SEQUENCE</scope>
</reference>
<evidence type="ECO:0000313" key="5">
    <source>
        <dbReference type="Proteomes" id="UP001054821"/>
    </source>
</evidence>
<name>A0A5E4ER17_PRUDU</name>
<dbReference type="InterPro" id="IPR027246">
    <property type="entry name" value="Porin_Euk/Tom40"/>
</dbReference>
<dbReference type="InterPro" id="IPR023614">
    <property type="entry name" value="Porin_dom_sf"/>
</dbReference>
<dbReference type="InParanoid" id="A0A5E4ER17"/>
<dbReference type="PANTHER" id="PTHR11743:SF35">
    <property type="entry name" value="PORIN_VOLTAGE-DEPENDENT ANION-SELECTIVE CHANNEL PROTEIN"/>
    <property type="match status" value="1"/>
</dbReference>